<sequence length="274" mass="31914">MSLEEEFEKNWKSASEEQNRIDGITDAKIWVGIEKKIEKKKSVRKIYWAAAVLVPFFVLFALFKIATQVSETGIEKKYVYETLEKGKSFKLPDGSNVELKPYSKLTLNRNFGEKTRDMIFTGQGKFSVAKDKTKPFRINAGEFNVQVLGTQFFLDQKSAEKKVELFEGKVKIEHGSTITYLLPKEIWINDEHKKDYHYYHPEKPRDFTFDHSAYSEAIQELENVYNIKISYPARFKNKKVSGAFKGNLKEVLSVISFPFNLKPERINEREIILK</sequence>
<keyword evidence="1" id="KW-0472">Membrane</keyword>
<dbReference type="Pfam" id="PF04773">
    <property type="entry name" value="FecR"/>
    <property type="match status" value="1"/>
</dbReference>
<evidence type="ECO:0000313" key="4">
    <source>
        <dbReference type="EMBL" id="EJL75357.1"/>
    </source>
</evidence>
<name>J2TB26_9FLAO</name>
<dbReference type="PATRIC" id="fig|1144316.3.peg.518"/>
<proteinExistence type="predicted"/>
<dbReference type="Proteomes" id="UP000007509">
    <property type="component" value="Unassembled WGS sequence"/>
</dbReference>
<dbReference type="InterPro" id="IPR006860">
    <property type="entry name" value="FecR"/>
</dbReference>
<keyword evidence="1" id="KW-0812">Transmembrane</keyword>
<feature type="domain" description="FecR protein" evidence="2">
    <location>
        <begin position="87"/>
        <end position="171"/>
    </location>
</feature>
<dbReference type="Gene3D" id="3.55.50.30">
    <property type="match status" value="1"/>
</dbReference>
<dbReference type="RefSeq" id="WP_007840338.1">
    <property type="nucleotide sequence ID" value="NZ_AKJY01000006.1"/>
</dbReference>
<accession>J2TB26</accession>
<feature type="transmembrane region" description="Helical" evidence="1">
    <location>
        <begin position="46"/>
        <end position="66"/>
    </location>
</feature>
<feature type="domain" description="Protein FecR C-terminal" evidence="3">
    <location>
        <begin position="207"/>
        <end position="273"/>
    </location>
</feature>
<evidence type="ECO:0000256" key="1">
    <source>
        <dbReference type="SAM" id="Phobius"/>
    </source>
</evidence>
<dbReference type="Pfam" id="PF16344">
    <property type="entry name" value="FecR_C"/>
    <property type="match status" value="1"/>
</dbReference>
<keyword evidence="1" id="KW-1133">Transmembrane helix</keyword>
<dbReference type="InterPro" id="IPR032508">
    <property type="entry name" value="FecR_C"/>
</dbReference>
<evidence type="ECO:0000259" key="2">
    <source>
        <dbReference type="Pfam" id="PF04773"/>
    </source>
</evidence>
<dbReference type="InterPro" id="IPR012373">
    <property type="entry name" value="Ferrdict_sens_TM"/>
</dbReference>
<dbReference type="AlphaFoldDB" id="J2TB26"/>
<comment type="caution">
    <text evidence="4">The sequence shown here is derived from an EMBL/GenBank/DDBJ whole genome shotgun (WGS) entry which is preliminary data.</text>
</comment>
<dbReference type="OrthoDB" id="1097132at2"/>
<reference evidence="4 5" key="1">
    <citation type="journal article" date="2012" name="J. Bacteriol.">
        <title>Twenty-one genome sequences from Pseudomonas species and 19 genome sequences from diverse bacteria isolated from the rhizosphere and endosphere of Populus deltoides.</title>
        <authorList>
            <person name="Brown S.D."/>
            <person name="Utturkar S.M."/>
            <person name="Klingeman D.M."/>
            <person name="Johnson C.M."/>
            <person name="Martin S.L."/>
            <person name="Land M.L."/>
            <person name="Lu T.Y."/>
            <person name="Schadt C.W."/>
            <person name="Doktycz M.J."/>
            <person name="Pelletier D.A."/>
        </authorList>
    </citation>
    <scope>NUCLEOTIDE SEQUENCE [LARGE SCALE GENOMIC DNA]</scope>
    <source>
        <strain evidence="4 5">CF314</strain>
    </source>
</reference>
<protein>
    <submittedName>
        <fullName evidence="4">Fe2+-dicitrate sensor, membrane component</fullName>
    </submittedName>
</protein>
<dbReference type="PANTHER" id="PTHR30273">
    <property type="entry name" value="PERIPLASMIC SIGNAL SENSOR AND SIGMA FACTOR ACTIVATOR FECR-RELATED"/>
    <property type="match status" value="1"/>
</dbReference>
<dbReference type="EMBL" id="AKJY01000006">
    <property type="protein sequence ID" value="EJL75357.1"/>
    <property type="molecule type" value="Genomic_DNA"/>
</dbReference>
<organism evidence="4 5">
    <name type="scientific">Chryseobacterium populi</name>
    <dbReference type="NCBI Taxonomy" id="1144316"/>
    <lineage>
        <taxon>Bacteria</taxon>
        <taxon>Pseudomonadati</taxon>
        <taxon>Bacteroidota</taxon>
        <taxon>Flavobacteriia</taxon>
        <taxon>Flavobacteriales</taxon>
        <taxon>Weeksellaceae</taxon>
        <taxon>Chryseobacterium group</taxon>
        <taxon>Chryseobacterium</taxon>
    </lineage>
</organism>
<dbReference type="GO" id="GO:0016989">
    <property type="term" value="F:sigma factor antagonist activity"/>
    <property type="evidence" value="ECO:0007669"/>
    <property type="project" value="TreeGrafter"/>
</dbReference>
<evidence type="ECO:0000313" key="5">
    <source>
        <dbReference type="Proteomes" id="UP000007509"/>
    </source>
</evidence>
<gene>
    <name evidence="4" type="ORF">PMI13_00504</name>
</gene>
<keyword evidence="5" id="KW-1185">Reference proteome</keyword>
<evidence type="ECO:0000259" key="3">
    <source>
        <dbReference type="Pfam" id="PF16344"/>
    </source>
</evidence>
<dbReference type="Gene3D" id="2.60.120.1440">
    <property type="match status" value="1"/>
</dbReference>
<dbReference type="PANTHER" id="PTHR30273:SF2">
    <property type="entry name" value="PROTEIN FECR"/>
    <property type="match status" value="1"/>
</dbReference>